<dbReference type="InterPro" id="IPR010297">
    <property type="entry name" value="DUF900_hydrolase"/>
</dbReference>
<dbReference type="InterPro" id="IPR029058">
    <property type="entry name" value="AB_hydrolase_fold"/>
</dbReference>
<reference evidence="2 3" key="1">
    <citation type="submission" date="2016-10" db="EMBL/GenBank/DDBJ databases">
        <authorList>
            <person name="de Groot N.N."/>
        </authorList>
    </citation>
    <scope>NUCLEOTIDE SEQUENCE [LARGE SCALE GENOMIC DNA]</scope>
    <source>
        <strain evidence="2 3">Nm146</strain>
    </source>
</reference>
<evidence type="ECO:0000313" key="2">
    <source>
        <dbReference type="EMBL" id="SFM32435.1"/>
    </source>
</evidence>
<dbReference type="EMBL" id="FOUF01000013">
    <property type="protein sequence ID" value="SFM32435.1"/>
    <property type="molecule type" value="Genomic_DNA"/>
</dbReference>
<organism evidence="2 3">
    <name type="scientific">Nitrosomonas nitrosa</name>
    <dbReference type="NCBI Taxonomy" id="52442"/>
    <lineage>
        <taxon>Bacteria</taxon>
        <taxon>Pseudomonadati</taxon>
        <taxon>Pseudomonadota</taxon>
        <taxon>Betaproteobacteria</taxon>
        <taxon>Nitrosomonadales</taxon>
        <taxon>Nitrosomonadaceae</taxon>
        <taxon>Nitrosomonas</taxon>
    </lineage>
</organism>
<dbReference type="AlphaFoldDB" id="A0A1I4PYJ1"/>
<accession>A0A1I4PYJ1</accession>
<dbReference type="RefSeq" id="WP_090668523.1">
    <property type="nucleotide sequence ID" value="NZ_CAJNAP010000045.1"/>
</dbReference>
<dbReference type="PANTHER" id="PTHR36513">
    <property type="entry name" value="ABC TRANSMEMBRANE TYPE-1 DOMAIN-CONTAINING PROTEIN"/>
    <property type="match status" value="1"/>
</dbReference>
<evidence type="ECO:0000313" key="3">
    <source>
        <dbReference type="Proteomes" id="UP000199561"/>
    </source>
</evidence>
<evidence type="ECO:0008006" key="4">
    <source>
        <dbReference type="Google" id="ProtNLM"/>
    </source>
</evidence>
<dbReference type="Pfam" id="PF05990">
    <property type="entry name" value="DUF900"/>
    <property type="match status" value="1"/>
</dbReference>
<name>A0A1I4PYJ1_9PROT</name>
<dbReference type="STRING" id="52442.SAMN05421880_11312"/>
<sequence length="330" mass="36951">MNDHRFILCARATKSGKFIPEPGPSRYLRVPIGEIPAPAHEISKTLWVKALRKAAIWGKDARNEALDRGDLLVFVHGYNNDLQIITDRHDQLKHDLSKVGFKGEIMTFCWPSDNKALNYLEDRHDAKRSAMQLVSDGIALLSLHQTVDCTINVHLLGHSTGAYVIREAFDDADDVALPNNAWLVSQIVFIAADVSSNSMHDGNSSTESLYRHCTRLTNYFNQHDSALKLSNAKRVGIAPRVGRVGLPFNVPVKAVDVDCSDYFNLLNTDAAVRSEDQAVLLGSFDHSWHIGNRVFMQDLFETLKGDLDRSVIPTRDLQDGKLKLKRQINP</sequence>
<reference evidence="1" key="2">
    <citation type="submission" date="2021-02" db="EMBL/GenBank/DDBJ databases">
        <authorList>
            <person name="Han P."/>
        </authorList>
    </citation>
    <scope>NUCLEOTIDE SEQUENCE</scope>
    <source>
        <strain evidence="1">Nitrosomonas nitrosa 18-3D</strain>
    </source>
</reference>
<dbReference type="Gene3D" id="3.40.50.1820">
    <property type="entry name" value="alpha/beta hydrolase"/>
    <property type="match status" value="1"/>
</dbReference>
<protein>
    <recommendedName>
        <fullName evidence="4">Alpha/beta hydrolase</fullName>
    </recommendedName>
</protein>
<dbReference type="Proteomes" id="UP000199561">
    <property type="component" value="Unassembled WGS sequence"/>
</dbReference>
<dbReference type="PANTHER" id="PTHR36513:SF1">
    <property type="entry name" value="TRANSMEMBRANE PROTEIN"/>
    <property type="match status" value="1"/>
</dbReference>
<dbReference type="SUPFAM" id="SSF53474">
    <property type="entry name" value="alpha/beta-Hydrolases"/>
    <property type="match status" value="1"/>
</dbReference>
<gene>
    <name evidence="1" type="ORF">NMYAN_50003</name>
    <name evidence="2" type="ORF">SAMN05421880_11312</name>
</gene>
<evidence type="ECO:0000313" key="1">
    <source>
        <dbReference type="EMBL" id="CAE6513890.1"/>
    </source>
</evidence>
<dbReference type="EMBL" id="CAJNAP010000045">
    <property type="protein sequence ID" value="CAE6513890.1"/>
    <property type="molecule type" value="Genomic_DNA"/>
</dbReference>
<dbReference type="Proteomes" id="UP000601736">
    <property type="component" value="Unassembled WGS sequence"/>
</dbReference>
<keyword evidence="3" id="KW-1185">Reference proteome</keyword>
<proteinExistence type="predicted"/>